<dbReference type="InterPro" id="IPR017853">
    <property type="entry name" value="GH"/>
</dbReference>
<organism evidence="10 11">
    <name type="scientific">Herbinix hemicellulosilytica</name>
    <dbReference type="NCBI Taxonomy" id="1564487"/>
    <lineage>
        <taxon>Bacteria</taxon>
        <taxon>Bacillati</taxon>
        <taxon>Bacillota</taxon>
        <taxon>Clostridia</taxon>
        <taxon>Lachnospirales</taxon>
        <taxon>Lachnospiraceae</taxon>
        <taxon>Herbinix</taxon>
    </lineage>
</organism>
<evidence type="ECO:0000259" key="9">
    <source>
        <dbReference type="SMART" id="SM00813"/>
    </source>
</evidence>
<dbReference type="InterPro" id="IPR013780">
    <property type="entry name" value="Glyco_hydro_b"/>
</dbReference>
<dbReference type="GO" id="GO:0000272">
    <property type="term" value="P:polysaccharide catabolic process"/>
    <property type="evidence" value="ECO:0007669"/>
    <property type="project" value="TreeGrafter"/>
</dbReference>
<gene>
    <name evidence="10" type="primary">xsa1</name>
    <name evidence="10" type="ORF">HHT355_0845</name>
</gene>
<dbReference type="SUPFAM" id="SSF51011">
    <property type="entry name" value="Glycosyl hydrolase domain"/>
    <property type="match status" value="1"/>
</dbReference>
<evidence type="ECO:0000256" key="2">
    <source>
        <dbReference type="ARBA" id="ARBA00004881"/>
    </source>
</evidence>
<dbReference type="EMBL" id="CVTD020000010">
    <property type="protein sequence ID" value="CRZ34048.1"/>
    <property type="molecule type" value="Genomic_DNA"/>
</dbReference>
<dbReference type="InterPro" id="IPR055235">
    <property type="entry name" value="ASD1_cat"/>
</dbReference>
<evidence type="ECO:0000256" key="7">
    <source>
        <dbReference type="ARBA" id="ARBA00023277"/>
    </source>
</evidence>
<protein>
    <recommendedName>
        <fullName evidence="5">non-reducing end alpha-L-arabinofuranosidase</fullName>
        <ecNumber evidence="5">3.2.1.55</ecNumber>
    </recommendedName>
</protein>
<sequence>MKKVSVLINAKDTIGKINSEIYGHFSEHLGRCIYDGIFVGEDSDIPNIKGIRKDIIEAFRNIKLPVLRWPGGCFAEDYHWKDGIGPKTQRKKIVNTNWGGVVEDNSFGTHEFMELCSLVGCKPYINLNLGAGTVVEMAEWIEYITSDADSPMANLRRKNGQDEPWKLEYIGIGNENWGCGGNMRPEYYADLYRQYQTFCKNYSGNKLYKIACGPNSSDYNWMEVMMKRLDPNVVNGIDLHYYTMPYFPNKDSATKFDDKQYYDTIEAAYFADELITKHTEIMNRYDPENKIGLIIGEWGCWHEVEPGTNPAFLYQQNTMRNALVAAIELNIFNNHSKRVVMANLAQTVNVLQSIILTEGERLVKTPTYHVFDLYKEHQDATAVYCFVEDVRAGLDKPVKMISGSASVKDGAMTITLSNCSLTEDAEIECDISYFNFKNASAKILTNDARAYNDFDTPDRVNIRDYHINKAGDNLSFILPPCSVISIQLN</sequence>
<keyword evidence="11" id="KW-1185">Reference proteome</keyword>
<dbReference type="Proteomes" id="UP000236497">
    <property type="component" value="Unassembled WGS sequence"/>
</dbReference>
<dbReference type="GO" id="GO:0046373">
    <property type="term" value="P:L-arabinose metabolic process"/>
    <property type="evidence" value="ECO:0007669"/>
    <property type="project" value="InterPro"/>
</dbReference>
<dbReference type="RefSeq" id="WP_103202167.1">
    <property type="nucleotide sequence ID" value="NZ_CVTD020000010.1"/>
</dbReference>
<evidence type="ECO:0000256" key="6">
    <source>
        <dbReference type="ARBA" id="ARBA00022801"/>
    </source>
</evidence>
<keyword evidence="6 10" id="KW-0378">Hydrolase</keyword>
<evidence type="ECO:0000256" key="4">
    <source>
        <dbReference type="ARBA" id="ARBA00011165"/>
    </source>
</evidence>
<evidence type="ECO:0000256" key="8">
    <source>
        <dbReference type="ARBA" id="ARBA00023295"/>
    </source>
</evidence>
<comment type="catalytic activity">
    <reaction evidence="1">
        <text>Hydrolysis of terminal non-reducing alpha-L-arabinofuranoside residues in alpha-L-arabinosides.</text>
        <dbReference type="EC" id="3.2.1.55"/>
    </reaction>
</comment>
<dbReference type="GO" id="GO:0046556">
    <property type="term" value="F:alpha-L-arabinofuranosidase activity"/>
    <property type="evidence" value="ECO:0007669"/>
    <property type="project" value="UniProtKB-EC"/>
</dbReference>
<comment type="subunit">
    <text evidence="4">Homohexamer; trimer of dimers.</text>
</comment>
<dbReference type="InterPro" id="IPR010720">
    <property type="entry name" value="Alpha-L-AF_C"/>
</dbReference>
<accession>A0A0H5SUR9</accession>
<reference evidence="10 11" key="1">
    <citation type="submission" date="2015-06" db="EMBL/GenBank/DDBJ databases">
        <authorList>
            <person name="Wibberg Daniel"/>
        </authorList>
    </citation>
    <scope>NUCLEOTIDE SEQUENCE [LARGE SCALE GENOMIC DNA]</scope>
    <source>
        <strain evidence="10 11">T3/55T</strain>
    </source>
</reference>
<evidence type="ECO:0000256" key="1">
    <source>
        <dbReference type="ARBA" id="ARBA00001462"/>
    </source>
</evidence>
<evidence type="ECO:0000256" key="5">
    <source>
        <dbReference type="ARBA" id="ARBA00012670"/>
    </source>
</evidence>
<keyword evidence="8 10" id="KW-0326">Glycosidase</keyword>
<comment type="similarity">
    <text evidence="3">Belongs to the glycosyl hydrolase 51 family.</text>
</comment>
<feature type="domain" description="Alpha-L-arabinofuranosidase C-terminal" evidence="9">
    <location>
        <begin position="296"/>
        <end position="482"/>
    </location>
</feature>
<keyword evidence="7" id="KW-0119">Carbohydrate metabolism</keyword>
<dbReference type="SUPFAM" id="SSF51445">
    <property type="entry name" value="(Trans)glycosidases"/>
    <property type="match status" value="1"/>
</dbReference>
<dbReference type="SMART" id="SM00813">
    <property type="entry name" value="Alpha-L-AF_C"/>
    <property type="match status" value="1"/>
</dbReference>
<dbReference type="PANTHER" id="PTHR43576:SF2">
    <property type="entry name" value="INTRACELLULAR EXO-ALPHA-L-ARABINOFURANOSIDASE 2"/>
    <property type="match status" value="1"/>
</dbReference>
<evidence type="ECO:0000256" key="3">
    <source>
        <dbReference type="ARBA" id="ARBA00007186"/>
    </source>
</evidence>
<dbReference type="Gene3D" id="2.60.40.1180">
    <property type="entry name" value="Golgi alpha-mannosidase II"/>
    <property type="match status" value="1"/>
</dbReference>
<dbReference type="PANTHER" id="PTHR43576">
    <property type="entry name" value="ALPHA-L-ARABINOFURANOSIDASE C-RELATED"/>
    <property type="match status" value="1"/>
</dbReference>
<proteinExistence type="inferred from homology"/>
<dbReference type="SMR" id="A0A0H5SUR9"/>
<comment type="pathway">
    <text evidence="2">Glycan metabolism.</text>
</comment>
<dbReference type="Gene3D" id="3.20.20.80">
    <property type="entry name" value="Glycosidases"/>
    <property type="match status" value="1"/>
</dbReference>
<dbReference type="Pfam" id="PF22848">
    <property type="entry name" value="ASD1_dom"/>
    <property type="match status" value="1"/>
</dbReference>
<name>A0A0H5SUR9_HERHM</name>
<dbReference type="OrthoDB" id="9758333at2"/>
<evidence type="ECO:0000313" key="11">
    <source>
        <dbReference type="Proteomes" id="UP000236497"/>
    </source>
</evidence>
<evidence type="ECO:0000313" key="10">
    <source>
        <dbReference type="EMBL" id="CRZ34048.1"/>
    </source>
</evidence>
<dbReference type="EC" id="3.2.1.55" evidence="5"/>
<dbReference type="AlphaFoldDB" id="A0A0H5SUR9"/>
<dbReference type="Pfam" id="PF06964">
    <property type="entry name" value="Alpha-L-AF_C"/>
    <property type="match status" value="1"/>
</dbReference>